<gene>
    <name evidence="2" type="ORF">CHS0354_040506</name>
</gene>
<dbReference type="EMBL" id="JAEAOA010002337">
    <property type="protein sequence ID" value="KAK3611834.1"/>
    <property type="molecule type" value="Genomic_DNA"/>
</dbReference>
<dbReference type="Proteomes" id="UP001195483">
    <property type="component" value="Unassembled WGS sequence"/>
</dbReference>
<evidence type="ECO:0000313" key="2">
    <source>
        <dbReference type="EMBL" id="KAK3611834.1"/>
    </source>
</evidence>
<feature type="transmembrane region" description="Helical" evidence="1">
    <location>
        <begin position="60"/>
        <end position="79"/>
    </location>
</feature>
<reference evidence="2" key="3">
    <citation type="submission" date="2023-05" db="EMBL/GenBank/DDBJ databases">
        <authorList>
            <person name="Smith C.H."/>
        </authorList>
    </citation>
    <scope>NUCLEOTIDE SEQUENCE</scope>
    <source>
        <strain evidence="2">CHS0354</strain>
        <tissue evidence="2">Mantle</tissue>
    </source>
</reference>
<evidence type="ECO:0000256" key="1">
    <source>
        <dbReference type="SAM" id="Phobius"/>
    </source>
</evidence>
<reference evidence="2" key="1">
    <citation type="journal article" date="2021" name="Genome Biol. Evol.">
        <title>A High-Quality Reference Genome for a Parasitic Bivalve with Doubly Uniparental Inheritance (Bivalvia: Unionida).</title>
        <authorList>
            <person name="Smith C.H."/>
        </authorList>
    </citation>
    <scope>NUCLEOTIDE SEQUENCE</scope>
    <source>
        <strain evidence="2">CHS0354</strain>
    </source>
</reference>
<keyword evidence="3" id="KW-1185">Reference proteome</keyword>
<organism evidence="2 3">
    <name type="scientific">Potamilus streckersoni</name>
    <dbReference type="NCBI Taxonomy" id="2493646"/>
    <lineage>
        <taxon>Eukaryota</taxon>
        <taxon>Metazoa</taxon>
        <taxon>Spiralia</taxon>
        <taxon>Lophotrochozoa</taxon>
        <taxon>Mollusca</taxon>
        <taxon>Bivalvia</taxon>
        <taxon>Autobranchia</taxon>
        <taxon>Heteroconchia</taxon>
        <taxon>Palaeoheterodonta</taxon>
        <taxon>Unionida</taxon>
        <taxon>Unionoidea</taxon>
        <taxon>Unionidae</taxon>
        <taxon>Ambleminae</taxon>
        <taxon>Lampsilini</taxon>
        <taxon>Potamilus</taxon>
    </lineage>
</organism>
<keyword evidence="1" id="KW-0812">Transmembrane</keyword>
<accession>A0AAE0WF60</accession>
<dbReference type="AlphaFoldDB" id="A0AAE0WF60"/>
<protein>
    <submittedName>
        <fullName evidence="2">Uncharacterized protein</fullName>
    </submittedName>
</protein>
<keyword evidence="1" id="KW-1133">Transmembrane helix</keyword>
<evidence type="ECO:0000313" key="3">
    <source>
        <dbReference type="Proteomes" id="UP001195483"/>
    </source>
</evidence>
<proteinExistence type="predicted"/>
<reference evidence="2" key="2">
    <citation type="journal article" date="2021" name="Genome Biol. Evol.">
        <title>Developing a high-quality reference genome for a parasitic bivalve with doubly uniparental inheritance (Bivalvia: Unionida).</title>
        <authorList>
            <person name="Smith C.H."/>
        </authorList>
    </citation>
    <scope>NUCLEOTIDE SEQUENCE</scope>
    <source>
        <strain evidence="2">CHS0354</strain>
        <tissue evidence="2">Mantle</tissue>
    </source>
</reference>
<keyword evidence="1" id="KW-0472">Membrane</keyword>
<sequence length="101" mass="11757">MTCTDVGVIKKRSSGNEIAYQDNIFGSKIQKAVRQALLAERMPFADVSSYVRNYTRNKNIIFQVFLRFCVSISILWRQYHFFNNEFSYARDFGSACSNYAE</sequence>
<name>A0AAE0WF60_9BIVA</name>
<comment type="caution">
    <text evidence="2">The sequence shown here is derived from an EMBL/GenBank/DDBJ whole genome shotgun (WGS) entry which is preliminary data.</text>
</comment>